<sequence length="105" mass="11953">MKIKVPSKIKILSHTYKVRFGMKDLVAAGAMGLTRHLHQEIILDGVNIPPTELNQTFLHELMHVVERHFCLKLGDDDIDRISEGLATVLFDNFGIELDWSAIKEE</sequence>
<comment type="caution">
    <text evidence="1">The sequence shown here is derived from an EMBL/GenBank/DDBJ whole genome shotgun (WGS) entry which is preliminary data.</text>
</comment>
<dbReference type="EMBL" id="LAZR01013973">
    <property type="protein sequence ID" value="KKM19495.1"/>
    <property type="molecule type" value="Genomic_DNA"/>
</dbReference>
<accession>A0A0F8VR36</accession>
<protein>
    <recommendedName>
        <fullName evidence="3">IrrE N-terminal-like domain-containing protein</fullName>
    </recommendedName>
</protein>
<evidence type="ECO:0000313" key="2">
    <source>
        <dbReference type="EMBL" id="KKM19495.1"/>
    </source>
</evidence>
<name>A0A0F8VR36_9ZZZZ</name>
<evidence type="ECO:0008006" key="3">
    <source>
        <dbReference type="Google" id="ProtNLM"/>
    </source>
</evidence>
<dbReference type="EMBL" id="LAZR01069903">
    <property type="protein sequence ID" value="KKK46792.1"/>
    <property type="molecule type" value="Genomic_DNA"/>
</dbReference>
<reference evidence="1" key="1">
    <citation type="journal article" date="2015" name="Nature">
        <title>Complex archaea that bridge the gap between prokaryotes and eukaryotes.</title>
        <authorList>
            <person name="Spang A."/>
            <person name="Saw J.H."/>
            <person name="Jorgensen S.L."/>
            <person name="Zaremba-Niedzwiedzka K."/>
            <person name="Martijn J."/>
            <person name="Lind A.E."/>
            <person name="van Eijk R."/>
            <person name="Schleper C."/>
            <person name="Guy L."/>
            <person name="Ettema T.J."/>
        </authorList>
    </citation>
    <scope>NUCLEOTIDE SEQUENCE</scope>
</reference>
<proteinExistence type="predicted"/>
<evidence type="ECO:0000313" key="1">
    <source>
        <dbReference type="EMBL" id="KKK46792.1"/>
    </source>
</evidence>
<gene>
    <name evidence="2" type="ORF">LCGC14_1655030</name>
    <name evidence="1" type="ORF">LCGC14_3161690</name>
</gene>
<dbReference type="AlphaFoldDB" id="A0A0F8VR36"/>
<organism evidence="1">
    <name type="scientific">marine sediment metagenome</name>
    <dbReference type="NCBI Taxonomy" id="412755"/>
    <lineage>
        <taxon>unclassified sequences</taxon>
        <taxon>metagenomes</taxon>
        <taxon>ecological metagenomes</taxon>
    </lineage>
</organism>